<feature type="region of interest" description="Disordered" evidence="2">
    <location>
        <begin position="116"/>
        <end position="145"/>
    </location>
</feature>
<name>A0ABP7BHF8_9MICO</name>
<evidence type="ECO:0000256" key="1">
    <source>
        <dbReference type="SAM" id="Coils"/>
    </source>
</evidence>
<dbReference type="Proteomes" id="UP001410795">
    <property type="component" value="Unassembled WGS sequence"/>
</dbReference>
<proteinExistence type="predicted"/>
<organism evidence="3 4">
    <name type="scientific">Microbacterium marinilacus</name>
    <dbReference type="NCBI Taxonomy" id="415209"/>
    <lineage>
        <taxon>Bacteria</taxon>
        <taxon>Bacillati</taxon>
        <taxon>Actinomycetota</taxon>
        <taxon>Actinomycetes</taxon>
        <taxon>Micrococcales</taxon>
        <taxon>Microbacteriaceae</taxon>
        <taxon>Microbacterium</taxon>
    </lineage>
</organism>
<sequence length="145" mass="15528">MLMAGDSTTIDYDEVETQIELIGRIADDIATAKSSLTSALDAQDSAAWTEEGAPAQLHWTLVNEAGHYRRYALDTLQGALRDAAENLQRTIEEFQEQDSERAQRYLAAINGVLADLPESSSPSSPATTPATTPASSGTTGDSPWV</sequence>
<keyword evidence="1" id="KW-0175">Coiled coil</keyword>
<dbReference type="Pfam" id="PF10824">
    <property type="entry name" value="T7SS_ESX_EspC"/>
    <property type="match status" value="1"/>
</dbReference>
<evidence type="ECO:0008006" key="5">
    <source>
        <dbReference type="Google" id="ProtNLM"/>
    </source>
</evidence>
<gene>
    <name evidence="3" type="ORF">GCM10022202_20350</name>
</gene>
<protein>
    <recommendedName>
        <fullName evidence="5">WXG100 family type VII secretion target</fullName>
    </recommendedName>
</protein>
<keyword evidence="4" id="KW-1185">Reference proteome</keyword>
<dbReference type="EMBL" id="BAAAYV010000009">
    <property type="protein sequence ID" value="GAA3659537.1"/>
    <property type="molecule type" value="Genomic_DNA"/>
</dbReference>
<comment type="caution">
    <text evidence="3">The sequence shown here is derived from an EMBL/GenBank/DDBJ whole genome shotgun (WGS) entry which is preliminary data.</text>
</comment>
<feature type="compositionally biased region" description="Low complexity" evidence="2">
    <location>
        <begin position="119"/>
        <end position="145"/>
    </location>
</feature>
<feature type="coiled-coil region" evidence="1">
    <location>
        <begin position="73"/>
        <end position="100"/>
    </location>
</feature>
<evidence type="ECO:0000313" key="4">
    <source>
        <dbReference type="Proteomes" id="UP001410795"/>
    </source>
</evidence>
<reference evidence="4" key="1">
    <citation type="journal article" date="2019" name="Int. J. Syst. Evol. Microbiol.">
        <title>The Global Catalogue of Microorganisms (GCM) 10K type strain sequencing project: providing services to taxonomists for standard genome sequencing and annotation.</title>
        <authorList>
            <consortium name="The Broad Institute Genomics Platform"/>
            <consortium name="The Broad Institute Genome Sequencing Center for Infectious Disease"/>
            <person name="Wu L."/>
            <person name="Ma J."/>
        </authorList>
    </citation>
    <scope>NUCLEOTIDE SEQUENCE [LARGE SCALE GENOMIC DNA]</scope>
    <source>
        <strain evidence="4">JCM 16546</strain>
    </source>
</reference>
<dbReference type="Gene3D" id="1.10.287.1060">
    <property type="entry name" value="ESAT-6-like"/>
    <property type="match status" value="1"/>
</dbReference>
<dbReference type="InterPro" id="IPR022536">
    <property type="entry name" value="EspC"/>
</dbReference>
<accession>A0ABP7BHF8</accession>
<evidence type="ECO:0000256" key="2">
    <source>
        <dbReference type="SAM" id="MobiDB-lite"/>
    </source>
</evidence>
<evidence type="ECO:0000313" key="3">
    <source>
        <dbReference type="EMBL" id="GAA3659537.1"/>
    </source>
</evidence>